<evidence type="ECO:0000313" key="2">
    <source>
        <dbReference type="Proteomes" id="UP001285441"/>
    </source>
</evidence>
<dbReference type="Gene3D" id="1.25.40.10">
    <property type="entry name" value="Tetratricopeptide repeat domain"/>
    <property type="match status" value="1"/>
</dbReference>
<accession>A0AAE0N6K3</accession>
<evidence type="ECO:0000313" key="1">
    <source>
        <dbReference type="EMBL" id="KAK3372672.1"/>
    </source>
</evidence>
<name>A0AAE0N6K3_9PEZI</name>
<reference evidence="1" key="1">
    <citation type="journal article" date="2023" name="Mol. Phylogenet. Evol.">
        <title>Genome-scale phylogeny and comparative genomics of the fungal order Sordariales.</title>
        <authorList>
            <person name="Hensen N."/>
            <person name="Bonometti L."/>
            <person name="Westerberg I."/>
            <person name="Brannstrom I.O."/>
            <person name="Guillou S."/>
            <person name="Cros-Aarteil S."/>
            <person name="Calhoun S."/>
            <person name="Haridas S."/>
            <person name="Kuo A."/>
            <person name="Mondo S."/>
            <person name="Pangilinan J."/>
            <person name="Riley R."/>
            <person name="LaButti K."/>
            <person name="Andreopoulos B."/>
            <person name="Lipzen A."/>
            <person name="Chen C."/>
            <person name="Yan M."/>
            <person name="Daum C."/>
            <person name="Ng V."/>
            <person name="Clum A."/>
            <person name="Steindorff A."/>
            <person name="Ohm R.A."/>
            <person name="Martin F."/>
            <person name="Silar P."/>
            <person name="Natvig D.O."/>
            <person name="Lalanne C."/>
            <person name="Gautier V."/>
            <person name="Ament-Velasquez S.L."/>
            <person name="Kruys A."/>
            <person name="Hutchinson M.I."/>
            <person name="Powell A.J."/>
            <person name="Barry K."/>
            <person name="Miller A.N."/>
            <person name="Grigoriev I.V."/>
            <person name="Debuchy R."/>
            <person name="Gladieux P."/>
            <person name="Hiltunen Thoren M."/>
            <person name="Johannesson H."/>
        </authorList>
    </citation>
    <scope>NUCLEOTIDE SEQUENCE</scope>
    <source>
        <strain evidence="1">CBS 232.78</strain>
    </source>
</reference>
<keyword evidence="2" id="KW-1185">Reference proteome</keyword>
<gene>
    <name evidence="1" type="ORF">B0H63DRAFT_527499</name>
</gene>
<organism evidence="1 2">
    <name type="scientific">Podospora didyma</name>
    <dbReference type="NCBI Taxonomy" id="330526"/>
    <lineage>
        <taxon>Eukaryota</taxon>
        <taxon>Fungi</taxon>
        <taxon>Dikarya</taxon>
        <taxon>Ascomycota</taxon>
        <taxon>Pezizomycotina</taxon>
        <taxon>Sordariomycetes</taxon>
        <taxon>Sordariomycetidae</taxon>
        <taxon>Sordariales</taxon>
        <taxon>Podosporaceae</taxon>
        <taxon>Podospora</taxon>
    </lineage>
</organism>
<dbReference type="Proteomes" id="UP001285441">
    <property type="component" value="Unassembled WGS sequence"/>
</dbReference>
<comment type="caution">
    <text evidence="1">The sequence shown here is derived from an EMBL/GenBank/DDBJ whole genome shotgun (WGS) entry which is preliminary data.</text>
</comment>
<evidence type="ECO:0008006" key="3">
    <source>
        <dbReference type="Google" id="ProtNLM"/>
    </source>
</evidence>
<protein>
    <recommendedName>
        <fullName evidence="3">Fungal N-terminal domain-containing protein</fullName>
    </recommendedName>
</protein>
<dbReference type="EMBL" id="JAULSW010000008">
    <property type="protein sequence ID" value="KAK3372672.1"/>
    <property type="molecule type" value="Genomic_DNA"/>
</dbReference>
<sequence length="642" mass="71644">MEVVAVATAAVGVVKLIQDVGSGVVSLRSTVHGIQGIDAVVAGFQGELDALQYALTVLSTEVESSKGTLPATVAKWWRTASLENILESAVKTLDRLQVVFGEIRKDRRMLGKARRYYASRQYEEEIRHLRNCIGTYISCLNLPVILIANVRQPSLSPELRTDFRFDLLGSKLAALDANISELKESFLRCRKNATNKTPISQPRSQTISSNEACRLPDFGSTMEEAPIIIHLAASISVGVRTVATRLSSRNSMASSTPSSARGGVATNAIDTGQIDDDLASLVNMVFPERPDSRVLSWVHGTGLSPEHTGVPFSIPQTPYPPSESLDLFSMARSLTSQRVTTYSAAFPSPRTMTPQQEFFSYKLRRAKELINEKDMVQAIHMLQHLVEAIPNNPDVELGRDVYPLYARALAGSRLHPDSIDQILKQNPQVDREMLDPSMEQAQILMSSDRYEEAVPHIIRSQESERRQGLPDNTYLDVCLARCLLEELIAPETLTEKAMRRVEQEIKAILEPCCAKDLSEPSDEDMMEEEKLHSSAHLILAATNAWMRCYDKANEHGEKAVDRFHKLTGRDSADTRGAIALMARVSELRRHEDAQFWREMLPNDTTIMSLLGPVQTTVVLPDKRLIKDLLGPRRRVFRPIYDT</sequence>
<dbReference type="InterPro" id="IPR011990">
    <property type="entry name" value="TPR-like_helical_dom_sf"/>
</dbReference>
<dbReference type="AlphaFoldDB" id="A0AAE0N6K3"/>
<reference evidence="1" key="2">
    <citation type="submission" date="2023-06" db="EMBL/GenBank/DDBJ databases">
        <authorList>
            <consortium name="Lawrence Berkeley National Laboratory"/>
            <person name="Haridas S."/>
            <person name="Hensen N."/>
            <person name="Bonometti L."/>
            <person name="Westerberg I."/>
            <person name="Brannstrom I.O."/>
            <person name="Guillou S."/>
            <person name="Cros-Aarteil S."/>
            <person name="Calhoun S."/>
            <person name="Kuo A."/>
            <person name="Mondo S."/>
            <person name="Pangilinan J."/>
            <person name="Riley R."/>
            <person name="LaButti K."/>
            <person name="Andreopoulos B."/>
            <person name="Lipzen A."/>
            <person name="Chen C."/>
            <person name="Yanf M."/>
            <person name="Daum C."/>
            <person name="Ng V."/>
            <person name="Clum A."/>
            <person name="Steindorff A."/>
            <person name="Ohm R."/>
            <person name="Martin F."/>
            <person name="Silar P."/>
            <person name="Natvig D."/>
            <person name="Lalanne C."/>
            <person name="Gautier V."/>
            <person name="Ament-velasquez S.L."/>
            <person name="Kruys A."/>
            <person name="Hutchinson M.I."/>
            <person name="Powell A.J."/>
            <person name="Barry K."/>
            <person name="Miller A.N."/>
            <person name="Grigoriev I.V."/>
            <person name="Debuchy R."/>
            <person name="Gladieux P."/>
            <person name="Thoren M.H."/>
            <person name="Johannesson H."/>
        </authorList>
    </citation>
    <scope>NUCLEOTIDE SEQUENCE</scope>
    <source>
        <strain evidence="1">CBS 232.78</strain>
    </source>
</reference>
<proteinExistence type="predicted"/>